<evidence type="ECO:0000313" key="3">
    <source>
        <dbReference type="Proteomes" id="UP000694255"/>
    </source>
</evidence>
<dbReference type="GO" id="GO:0005096">
    <property type="term" value="F:GTPase activator activity"/>
    <property type="evidence" value="ECO:0007669"/>
    <property type="project" value="InterPro"/>
</dbReference>
<dbReference type="OrthoDB" id="19159at2759"/>
<reference evidence="2 3" key="1">
    <citation type="journal article" date="2021" name="DNA Res.">
        <title>Genome analysis of Candida subhashii reveals its hybrid nature and dual mitochondrial genome conformations.</title>
        <authorList>
            <person name="Mixao V."/>
            <person name="Hegedusova E."/>
            <person name="Saus E."/>
            <person name="Pryszcz L.P."/>
            <person name="Cillingova A."/>
            <person name="Nosek J."/>
            <person name="Gabaldon T."/>
        </authorList>
    </citation>
    <scope>NUCLEOTIDE SEQUENCE [LARGE SCALE GENOMIC DNA]</scope>
    <source>
        <strain evidence="2 3">CBS 10753</strain>
    </source>
</reference>
<dbReference type="InterPro" id="IPR034586">
    <property type="entry name" value="Bfa1/Byr4"/>
</dbReference>
<keyword evidence="3" id="KW-1185">Reference proteome</keyword>
<proteinExistence type="predicted"/>
<feature type="region of interest" description="Disordered" evidence="1">
    <location>
        <begin position="282"/>
        <end position="301"/>
    </location>
</feature>
<evidence type="ECO:0000256" key="1">
    <source>
        <dbReference type="SAM" id="MobiDB-lite"/>
    </source>
</evidence>
<organism evidence="2 3">
    <name type="scientific">[Candida] subhashii</name>
    <dbReference type="NCBI Taxonomy" id="561895"/>
    <lineage>
        <taxon>Eukaryota</taxon>
        <taxon>Fungi</taxon>
        <taxon>Dikarya</taxon>
        <taxon>Ascomycota</taxon>
        <taxon>Saccharomycotina</taxon>
        <taxon>Pichiomycetes</taxon>
        <taxon>Debaryomycetaceae</taxon>
        <taxon>Spathaspora</taxon>
    </lineage>
</organism>
<dbReference type="AlphaFoldDB" id="A0A8J5ULF1"/>
<gene>
    <name evidence="2" type="ORF">J8A68_003894</name>
</gene>
<dbReference type="RefSeq" id="XP_049262830.1">
    <property type="nucleotide sequence ID" value="XM_049407795.1"/>
</dbReference>
<sequence length="606" mass="70816">MKPPHGISPSSRIQSLNKQERLKQFADRQEDEIFGDIEGIDFGISHQMENTLRVNRDNPTDLETLKLNQLSLEDSPYGNVKTHKYNKGSRSNKSVSPQSFFLTPTNREDPLPNSGSTSSGKRITREYLSEYSEENDTDVTSEFTDNDFDGWDLLTKNEEGQGDQTSIYQKMNQHLIARKVQQQKEAEIEQEELRKLWMAKKKQEQDYMDPNQTIKLQDFSAYQDNKLTNENLSLFDLLENEKTVNYEYTRDEFDQFEDGLDDNFVEELQKRHAQRVHNINRNPKSSLRNKQSMPSIARTSKPSIKRFQSTMEFAKQSGLDGIQEEPAFKYNDNLKRKLDRIPSFYNTQESEKKTQLLNKYRDNIKTNDSIHQQSHHKRKMGVVKCLNNNRVTQNPSFPTPTKNMTFNYSQNRWEGNEEELMRFENLSKPALITTREFEEPVLRLAIPTKGEGTHNMAYDKERLCWVNLDGEDDAIFHDIPDLIEAKPYKLNAPPQTVNNSAQSIMKLASQQHMNSPTIRRGASQFTQRTTSNISTGDVDGRLGQRVANDDDHNEFKLSKKLIEKFVKEDSRIERKTRHWFNNNSTRNSGFNRDYYWEIRKMVIENE</sequence>
<dbReference type="PANTHER" id="PTHR35140:SF1">
    <property type="entry name" value="MITOTIC CHECK POINT PROTEIN BFA1"/>
    <property type="match status" value="1"/>
</dbReference>
<dbReference type="Proteomes" id="UP000694255">
    <property type="component" value="Unassembled WGS sequence"/>
</dbReference>
<protein>
    <submittedName>
        <fullName evidence="2">BFA1</fullName>
    </submittedName>
</protein>
<comment type="caution">
    <text evidence="2">The sequence shown here is derived from an EMBL/GenBank/DDBJ whole genome shotgun (WGS) entry which is preliminary data.</text>
</comment>
<dbReference type="GO" id="GO:0044732">
    <property type="term" value="C:mitotic spindle pole body"/>
    <property type="evidence" value="ECO:0007669"/>
    <property type="project" value="TreeGrafter"/>
</dbReference>
<dbReference type="EMBL" id="JAGSYN010000167">
    <property type="protein sequence ID" value="KAG7662597.1"/>
    <property type="molecule type" value="Genomic_DNA"/>
</dbReference>
<name>A0A8J5ULF1_9ASCO</name>
<dbReference type="PANTHER" id="PTHR35140">
    <property type="entry name" value="MITOTIC CHECK POINT PROTEIN BFA1"/>
    <property type="match status" value="1"/>
</dbReference>
<accession>A0A8J5ULF1</accession>
<dbReference type="GeneID" id="73470694"/>
<evidence type="ECO:0000313" key="2">
    <source>
        <dbReference type="EMBL" id="KAG7662597.1"/>
    </source>
</evidence>
<dbReference type="GO" id="GO:1990334">
    <property type="term" value="C:Bfa1-Bub2 complex"/>
    <property type="evidence" value="ECO:0007669"/>
    <property type="project" value="InterPro"/>
</dbReference>
<dbReference type="GO" id="GO:0031578">
    <property type="term" value="P:mitotic spindle orientation checkpoint signaling"/>
    <property type="evidence" value="ECO:0007669"/>
    <property type="project" value="TreeGrafter"/>
</dbReference>
<feature type="compositionally biased region" description="Polar residues" evidence="1">
    <location>
        <begin position="88"/>
        <end position="105"/>
    </location>
</feature>
<feature type="region of interest" description="Disordered" evidence="1">
    <location>
        <begin position="74"/>
        <end position="122"/>
    </location>
</feature>